<gene>
    <name evidence="2" type="ORF">I5282_09435</name>
</gene>
<feature type="chain" id="PRO_5047211164" evidence="1">
    <location>
        <begin position="26"/>
        <end position="274"/>
    </location>
</feature>
<sequence length="274" mass="29919">MYQLRHWNKSILLGMISLAFYCSNAVGGTMGTIRAENGIYLGLFGGGGYSANEGITQQGVALYPDRIGGPFDVQANGADSNPAGIVGGHIGYEWAERSFGSGSLIPAAEFEGLYLRNDQSADLFHPNNRVIGHTFEVTFPMDMGMFLTNAVLSYKSSRLGGFQPYIAGGVGAVRIFISDAVSTQVIPPEPGINHFNSDPNAADWTFAAQAKIGLKYIISEHWRVFGEYRLIHIANSDYLFGSTQYPNHAPTTPWNVHFSNMDYNTGQLGIQYRV</sequence>
<keyword evidence="1" id="KW-0732">Signal</keyword>
<accession>A0ABS1WBR6</accession>
<organism evidence="2 3">
    <name type="scientific">Legionella bononiensis</name>
    <dbReference type="NCBI Taxonomy" id="2793102"/>
    <lineage>
        <taxon>Bacteria</taxon>
        <taxon>Pseudomonadati</taxon>
        <taxon>Pseudomonadota</taxon>
        <taxon>Gammaproteobacteria</taxon>
        <taxon>Legionellales</taxon>
        <taxon>Legionellaceae</taxon>
        <taxon>Legionella</taxon>
    </lineage>
</organism>
<dbReference type="EMBL" id="JADWVN010000017">
    <property type="protein sequence ID" value="MBL7526791.1"/>
    <property type="molecule type" value="Genomic_DNA"/>
</dbReference>
<reference evidence="2 3" key="1">
    <citation type="submission" date="2020-12" db="EMBL/GenBank/DDBJ databases">
        <title>WGS of Legionella: environmental sample.</title>
        <authorList>
            <person name="Cristino S."/>
            <person name="Girolamini L."/>
            <person name="Salaris S."/>
            <person name="Pascale M.R."/>
            <person name="Mazzotta M."/>
            <person name="Orsini M."/>
            <person name="Grottola A."/>
        </authorList>
    </citation>
    <scope>NUCLEOTIDE SEQUENCE [LARGE SCALE GENOMIC DNA]</scope>
    <source>
        <strain evidence="2 3">30cs62</strain>
    </source>
</reference>
<dbReference type="Proteomes" id="UP000809910">
    <property type="component" value="Unassembled WGS sequence"/>
</dbReference>
<evidence type="ECO:0000313" key="3">
    <source>
        <dbReference type="Proteomes" id="UP000809910"/>
    </source>
</evidence>
<evidence type="ECO:0000313" key="2">
    <source>
        <dbReference type="EMBL" id="MBL7526791.1"/>
    </source>
</evidence>
<keyword evidence="3" id="KW-1185">Reference proteome</keyword>
<name>A0ABS1WBR6_9GAMM</name>
<dbReference type="Gene3D" id="2.40.160.20">
    <property type="match status" value="1"/>
</dbReference>
<feature type="signal peptide" evidence="1">
    <location>
        <begin position="1"/>
        <end position="25"/>
    </location>
</feature>
<evidence type="ECO:0000256" key="1">
    <source>
        <dbReference type="SAM" id="SignalP"/>
    </source>
</evidence>
<proteinExistence type="predicted"/>
<protein>
    <submittedName>
        <fullName evidence="2">Outer membrane beta-barrel protein</fullName>
    </submittedName>
</protein>
<dbReference type="RefSeq" id="WP_203111912.1">
    <property type="nucleotide sequence ID" value="NZ_JADOBG010000022.1"/>
</dbReference>
<dbReference type="SUPFAM" id="SSF56925">
    <property type="entry name" value="OMPA-like"/>
    <property type="match status" value="1"/>
</dbReference>
<dbReference type="InterPro" id="IPR011250">
    <property type="entry name" value="OMP/PagP_B-barrel"/>
</dbReference>
<comment type="caution">
    <text evidence="2">The sequence shown here is derived from an EMBL/GenBank/DDBJ whole genome shotgun (WGS) entry which is preliminary data.</text>
</comment>